<sequence length="159" mass="18753">MFQLGEDLGQLIRMFYTPEEALEKNTLNKIKFIPPQLYEFNRIKRFGDVKKFAEYSLQRQKYGLTPWLPMFVNNRQIGLLPGDYMYEVVSELNRTEIDVEPTNMAHRLNRIIRNESDPTKPMYKIVSNYDFDVKIFVKELSHLFALKLDIGLNNLAGIE</sequence>
<comment type="caution">
    <text evidence="8">The sequence shown here is derived from an EMBL/GenBank/DDBJ whole genome shotgun (WGS) entry which is preliminary data.</text>
</comment>
<dbReference type="GO" id="GO:0005739">
    <property type="term" value="C:mitochondrion"/>
    <property type="evidence" value="ECO:0007669"/>
    <property type="project" value="TreeGrafter"/>
</dbReference>
<name>A0A3M7PAN1_BRAPC</name>
<dbReference type="EMBL" id="REGN01012313">
    <property type="protein sequence ID" value="RMZ96039.1"/>
    <property type="molecule type" value="Genomic_DNA"/>
</dbReference>
<comment type="cofactor">
    <cofactor evidence="2">
        <name>Mg(2+)</name>
        <dbReference type="ChEBI" id="CHEBI:18420"/>
    </cofactor>
</comment>
<evidence type="ECO:0000256" key="4">
    <source>
        <dbReference type="ARBA" id="ARBA00022723"/>
    </source>
</evidence>
<keyword evidence="9" id="KW-1185">Reference proteome</keyword>
<evidence type="ECO:0000313" key="9">
    <source>
        <dbReference type="Proteomes" id="UP000276133"/>
    </source>
</evidence>
<keyword evidence="5" id="KW-0378">Hydrolase</keyword>
<evidence type="ECO:0000313" key="8">
    <source>
        <dbReference type="EMBL" id="RMZ96039.1"/>
    </source>
</evidence>
<dbReference type="GO" id="GO:0016818">
    <property type="term" value="F:hydrolase activity, acting on acid anhydrides, in phosphorus-containing anhydrides"/>
    <property type="evidence" value="ECO:0007669"/>
    <property type="project" value="InterPro"/>
</dbReference>
<dbReference type="Proteomes" id="UP000276133">
    <property type="component" value="Unassembled WGS sequence"/>
</dbReference>
<evidence type="ECO:0000256" key="7">
    <source>
        <dbReference type="ARBA" id="ARBA00023211"/>
    </source>
</evidence>
<reference evidence="8 9" key="1">
    <citation type="journal article" date="2018" name="Sci. Rep.">
        <title>Genomic signatures of local adaptation to the degree of environmental predictability in rotifers.</title>
        <authorList>
            <person name="Franch-Gras L."/>
            <person name="Hahn C."/>
            <person name="Garcia-Roger E.M."/>
            <person name="Carmona M.J."/>
            <person name="Serra M."/>
            <person name="Gomez A."/>
        </authorList>
    </citation>
    <scope>NUCLEOTIDE SEQUENCE [LARGE SCALE GENOMIC DNA]</scope>
    <source>
        <strain evidence="8">HYR1</strain>
    </source>
</reference>
<dbReference type="GO" id="GO:0046872">
    <property type="term" value="F:metal ion binding"/>
    <property type="evidence" value="ECO:0007669"/>
    <property type="project" value="UniProtKB-KW"/>
</dbReference>
<evidence type="ECO:0000256" key="5">
    <source>
        <dbReference type="ARBA" id="ARBA00022801"/>
    </source>
</evidence>
<keyword evidence="4" id="KW-0479">Metal-binding</keyword>
<organism evidence="8 9">
    <name type="scientific">Brachionus plicatilis</name>
    <name type="common">Marine rotifer</name>
    <name type="synonym">Brachionus muelleri</name>
    <dbReference type="NCBI Taxonomy" id="10195"/>
    <lineage>
        <taxon>Eukaryota</taxon>
        <taxon>Metazoa</taxon>
        <taxon>Spiralia</taxon>
        <taxon>Gnathifera</taxon>
        <taxon>Rotifera</taxon>
        <taxon>Eurotatoria</taxon>
        <taxon>Monogononta</taxon>
        <taxon>Pseudotrocha</taxon>
        <taxon>Ploima</taxon>
        <taxon>Brachionidae</taxon>
        <taxon>Brachionus</taxon>
    </lineage>
</organism>
<evidence type="ECO:0000256" key="3">
    <source>
        <dbReference type="ARBA" id="ARBA00005582"/>
    </source>
</evidence>
<keyword evidence="7" id="KW-0464">Manganese</keyword>
<gene>
    <name evidence="8" type="ORF">BpHYR1_029380</name>
</gene>
<dbReference type="InterPro" id="IPR039121">
    <property type="entry name" value="NUDT19"/>
</dbReference>
<keyword evidence="6" id="KW-0460">Magnesium</keyword>
<comment type="cofactor">
    <cofactor evidence="1">
        <name>Mn(2+)</name>
        <dbReference type="ChEBI" id="CHEBI:29035"/>
    </cofactor>
</comment>
<dbReference type="PANTHER" id="PTHR12318:SF0">
    <property type="entry name" value="ACYL-COENZYME A DIPHOSPHATASE NUDT19"/>
    <property type="match status" value="1"/>
</dbReference>
<comment type="similarity">
    <text evidence="3">Belongs to the Nudix hydrolase family.</text>
</comment>
<evidence type="ECO:0000256" key="6">
    <source>
        <dbReference type="ARBA" id="ARBA00022842"/>
    </source>
</evidence>
<dbReference type="AlphaFoldDB" id="A0A3M7PAN1"/>
<protein>
    <submittedName>
        <fullName evidence="8">Nucleoside diphosphate-linked moiety X motif mitochondrial</fullName>
    </submittedName>
</protein>
<proteinExistence type="inferred from homology"/>
<evidence type="ECO:0000256" key="1">
    <source>
        <dbReference type="ARBA" id="ARBA00001936"/>
    </source>
</evidence>
<accession>A0A3M7PAN1</accession>
<evidence type="ECO:0000256" key="2">
    <source>
        <dbReference type="ARBA" id="ARBA00001946"/>
    </source>
</evidence>
<dbReference type="PANTHER" id="PTHR12318">
    <property type="entry name" value="TESTOSTERONE-REGULATED PROTEIN RP2"/>
    <property type="match status" value="1"/>
</dbReference>